<evidence type="ECO:0000313" key="2">
    <source>
        <dbReference type="EMBL" id="KAL1848538.1"/>
    </source>
</evidence>
<reference evidence="2 3" key="1">
    <citation type="journal article" date="2024" name="Commun. Biol.">
        <title>Comparative genomic analysis of thermophilic fungi reveals convergent evolutionary adaptations and gene losses.</title>
        <authorList>
            <person name="Steindorff A.S."/>
            <person name="Aguilar-Pontes M.V."/>
            <person name="Robinson A.J."/>
            <person name="Andreopoulos B."/>
            <person name="LaButti K."/>
            <person name="Kuo A."/>
            <person name="Mondo S."/>
            <person name="Riley R."/>
            <person name="Otillar R."/>
            <person name="Haridas S."/>
            <person name="Lipzen A."/>
            <person name="Grimwood J."/>
            <person name="Schmutz J."/>
            <person name="Clum A."/>
            <person name="Reid I.D."/>
            <person name="Moisan M.C."/>
            <person name="Butler G."/>
            <person name="Nguyen T.T.M."/>
            <person name="Dewar K."/>
            <person name="Conant G."/>
            <person name="Drula E."/>
            <person name="Henrissat B."/>
            <person name="Hansel C."/>
            <person name="Singer S."/>
            <person name="Hutchinson M.I."/>
            <person name="de Vries R.P."/>
            <person name="Natvig D.O."/>
            <person name="Powell A.J."/>
            <person name="Tsang A."/>
            <person name="Grigoriev I.V."/>
        </authorList>
    </citation>
    <scope>NUCLEOTIDE SEQUENCE [LARGE SCALE GENOMIC DNA]</scope>
    <source>
        <strain evidence="2 3">ATCC 24622</strain>
    </source>
</reference>
<dbReference type="Proteomes" id="UP001586593">
    <property type="component" value="Unassembled WGS sequence"/>
</dbReference>
<evidence type="ECO:0000313" key="3">
    <source>
        <dbReference type="Proteomes" id="UP001586593"/>
    </source>
</evidence>
<organism evidence="2 3">
    <name type="scientific">Phialemonium thermophilum</name>
    <dbReference type="NCBI Taxonomy" id="223376"/>
    <lineage>
        <taxon>Eukaryota</taxon>
        <taxon>Fungi</taxon>
        <taxon>Dikarya</taxon>
        <taxon>Ascomycota</taxon>
        <taxon>Pezizomycotina</taxon>
        <taxon>Sordariomycetes</taxon>
        <taxon>Sordariomycetidae</taxon>
        <taxon>Cephalothecales</taxon>
        <taxon>Cephalothecaceae</taxon>
        <taxon>Phialemonium</taxon>
    </lineage>
</organism>
<sequence>MEVERDVDGAGGGTARAAFAFSRGDGGARGGPHGRPVWQDSSSSRRLAAVAAAAARGRESWRRSWPRPGGAGPPQFLRVELFPPAAAPLLPRQGLLAGLSVLRVPRALQGERVVAAVPHRRQGDPPRRGADGPHLPQPHRRPVARQQHSHDPVAGNPAHAGHAELERRHRALAARHRQGREDQAEREDGQVRGDPLGV</sequence>
<keyword evidence="3" id="KW-1185">Reference proteome</keyword>
<dbReference type="EMBL" id="JAZHXJ010000916">
    <property type="protein sequence ID" value="KAL1848538.1"/>
    <property type="molecule type" value="Genomic_DNA"/>
</dbReference>
<gene>
    <name evidence="2" type="ORF">VTK73DRAFT_10101</name>
</gene>
<feature type="compositionally biased region" description="Basic residues" evidence="1">
    <location>
        <begin position="168"/>
        <end position="178"/>
    </location>
</feature>
<evidence type="ECO:0000256" key="1">
    <source>
        <dbReference type="SAM" id="MobiDB-lite"/>
    </source>
</evidence>
<feature type="compositionally biased region" description="Basic and acidic residues" evidence="1">
    <location>
        <begin position="121"/>
        <end position="131"/>
    </location>
</feature>
<feature type="compositionally biased region" description="Basic and acidic residues" evidence="1">
    <location>
        <begin position="179"/>
        <end position="191"/>
    </location>
</feature>
<comment type="caution">
    <text evidence="2">The sequence shown here is derived from an EMBL/GenBank/DDBJ whole genome shotgun (WGS) entry which is preliminary data.</text>
</comment>
<name>A0ABR3VYJ7_9PEZI</name>
<feature type="compositionally biased region" description="Gly residues" evidence="1">
    <location>
        <begin position="24"/>
        <end position="33"/>
    </location>
</feature>
<proteinExistence type="predicted"/>
<protein>
    <submittedName>
        <fullName evidence="2">Uncharacterized protein</fullName>
    </submittedName>
</protein>
<feature type="region of interest" description="Disordered" evidence="1">
    <location>
        <begin position="111"/>
        <end position="198"/>
    </location>
</feature>
<feature type="region of interest" description="Disordered" evidence="1">
    <location>
        <begin position="21"/>
        <end position="44"/>
    </location>
</feature>
<accession>A0ABR3VYJ7</accession>